<dbReference type="Proteomes" id="UP000236316">
    <property type="component" value="Segment"/>
</dbReference>
<proteinExistence type="predicted"/>
<evidence type="ECO:0000313" key="2">
    <source>
        <dbReference type="Proteomes" id="UP000236316"/>
    </source>
</evidence>
<dbReference type="KEGG" id="vg:35381948"/>
<accession>A0A2I2L3H5</accession>
<name>A0A2I2L3H5_9VIRU</name>
<dbReference type="EMBL" id="LT906555">
    <property type="protein sequence ID" value="SNW62092.1"/>
    <property type="molecule type" value="Genomic_DNA"/>
</dbReference>
<dbReference type="RefSeq" id="YP_009448394.1">
    <property type="nucleotide sequence ID" value="NC_036594.1"/>
</dbReference>
<organism evidence="1">
    <name type="scientific">Orpheovirus IHUMI-LCC2</name>
    <dbReference type="NCBI Taxonomy" id="2023057"/>
    <lineage>
        <taxon>Viruses</taxon>
        <taxon>Varidnaviria</taxon>
        <taxon>Bamfordvirae</taxon>
        <taxon>Nucleocytoviricota</taxon>
        <taxon>Megaviricetes</taxon>
        <taxon>Pimascovirales</taxon>
        <taxon>Ocovirineae</taxon>
        <taxon>Orpheoviridae</taxon>
        <taxon>Alphaorpheovirus</taxon>
        <taxon>Alphaorpheovirus massiliense</taxon>
    </lineage>
</organism>
<sequence>MNQTQSICTRVARGIPIFYALVNVRNGDDMTAQVGRIYIGLRPFKTLQVAVNALSRELQGKDPEWRGQAIIINTGTENSREIINRDLNIPRGIFIRPGDALGNYNLFDELGRPYIEVRGTLNIGGDTRFEQLIFSAYNIIAVGSHCAGLVHFIRQNSRELSDNFINVLDGELAIQNGLIEASSCDKLCDLKNSTLALDNTDILTKDVDIGFNANNSKIFIDSCNLDMEIHTLLHAEDKSLLRITKSDMTIKGENVILNNINSSSAEYDRTFINLEVDNIKDVTDGNKIIYKFDTITGNFTGLLDEKTAEYTVITENGIISSDSSKILRCLSEYTVQNSDKYLVFKNSKKLQIKLPDNSFNGRTLSLKFIDVKERKIKGTFSKDDIEKIDKLQELNLVYINKVWYVI</sequence>
<keyword evidence="2" id="KW-1185">Reference proteome</keyword>
<protein>
    <submittedName>
        <fullName evidence="1">Uncharacterized protein</fullName>
    </submittedName>
</protein>
<evidence type="ECO:0000313" key="1">
    <source>
        <dbReference type="EMBL" id="SNW62092.1"/>
    </source>
</evidence>
<reference evidence="1" key="1">
    <citation type="submission" date="2017-08" db="EMBL/GenBank/DDBJ databases">
        <authorList>
            <consortium name="Urmite Genomes"/>
        </authorList>
    </citation>
    <scope>NUCLEOTIDE SEQUENCE [LARGE SCALE GENOMIC DNA]</scope>
    <source>
        <strain evidence="1">IHUMI-LCC2</strain>
    </source>
</reference>
<gene>
    <name evidence="1" type="ORF">ORPV_188</name>
</gene>
<dbReference type="GeneID" id="35381948"/>